<evidence type="ECO:0000256" key="3">
    <source>
        <dbReference type="ARBA" id="ARBA00022516"/>
    </source>
</evidence>
<dbReference type="InterPro" id="IPR004570">
    <property type="entry name" value="Phosphatidylglycerol_P_synth"/>
</dbReference>
<feature type="transmembrane region" description="Helical" evidence="11">
    <location>
        <begin position="140"/>
        <end position="158"/>
    </location>
</feature>
<feature type="transmembrane region" description="Helical" evidence="11">
    <location>
        <begin position="20"/>
        <end position="36"/>
    </location>
</feature>
<comment type="subcellular location">
    <subcellularLocation>
        <location evidence="1">Membrane</location>
        <topology evidence="1">Multi-pass membrane protein</topology>
    </subcellularLocation>
</comment>
<organism evidence="12">
    <name type="scientific">freshwater metagenome</name>
    <dbReference type="NCBI Taxonomy" id="449393"/>
    <lineage>
        <taxon>unclassified sequences</taxon>
        <taxon>metagenomes</taxon>
        <taxon>ecological metagenomes</taxon>
    </lineage>
</organism>
<evidence type="ECO:0000256" key="1">
    <source>
        <dbReference type="ARBA" id="ARBA00004141"/>
    </source>
</evidence>
<evidence type="ECO:0000256" key="2">
    <source>
        <dbReference type="ARBA" id="ARBA00010441"/>
    </source>
</evidence>
<keyword evidence="3" id="KW-0444">Lipid biosynthesis</keyword>
<evidence type="ECO:0000256" key="7">
    <source>
        <dbReference type="ARBA" id="ARBA00023098"/>
    </source>
</evidence>
<sequence length="194" mass="21162">MSNMLKTTATSNPWNLPNAITMARILAVPFFIWSLVSISNDESPMRWVSVLIFIVIMASDGVDGAIARKRGIVTDLGKLLDPIADKALLGGALVTLSILGEIAWWVTIVILVRELGITVYRLVVVNQKVIAASSGGKMKTIFQGVMVGFVVSPLTAWFPFDWYFLFEDGLVLISVVLTVYSGLQYVIAAVRARG</sequence>
<feature type="transmembrane region" description="Helical" evidence="11">
    <location>
        <begin position="170"/>
        <end position="190"/>
    </location>
</feature>
<accession>A0A6J6IMY5</accession>
<keyword evidence="4" id="KW-0808">Transferase</keyword>
<dbReference type="GO" id="GO:0016020">
    <property type="term" value="C:membrane"/>
    <property type="evidence" value="ECO:0007669"/>
    <property type="project" value="UniProtKB-SubCell"/>
</dbReference>
<gene>
    <name evidence="12" type="ORF">UFOPK2001_00207</name>
</gene>
<proteinExistence type="inferred from homology"/>
<dbReference type="InterPro" id="IPR043130">
    <property type="entry name" value="CDP-OH_PTrfase_TM_dom"/>
</dbReference>
<dbReference type="AlphaFoldDB" id="A0A6J6IMY5"/>
<evidence type="ECO:0000256" key="4">
    <source>
        <dbReference type="ARBA" id="ARBA00022679"/>
    </source>
</evidence>
<keyword evidence="10" id="KW-1208">Phospholipid metabolism</keyword>
<dbReference type="PANTHER" id="PTHR14269">
    <property type="entry name" value="CDP-DIACYLGLYCEROL--GLYCEROL-3-PHOSPHATE 3-PHOSPHATIDYLTRANSFERASE-RELATED"/>
    <property type="match status" value="1"/>
</dbReference>
<dbReference type="GO" id="GO:0008444">
    <property type="term" value="F:CDP-diacylglycerol-glycerol-3-phosphate 3-phosphatidyltransferase activity"/>
    <property type="evidence" value="ECO:0007669"/>
    <property type="project" value="InterPro"/>
</dbReference>
<name>A0A6J6IMY5_9ZZZZ</name>
<keyword evidence="6 11" id="KW-1133">Transmembrane helix</keyword>
<dbReference type="Pfam" id="PF01066">
    <property type="entry name" value="CDP-OH_P_transf"/>
    <property type="match status" value="1"/>
</dbReference>
<keyword evidence="5 11" id="KW-0812">Transmembrane</keyword>
<comment type="similarity">
    <text evidence="2">Belongs to the CDP-alcohol phosphatidyltransferase class-I family.</text>
</comment>
<dbReference type="PANTHER" id="PTHR14269:SF52">
    <property type="entry name" value="PHOSPHATIDYLGLYCEROPHOSPHATE SYNTHASE-RELATED"/>
    <property type="match status" value="1"/>
</dbReference>
<keyword evidence="7" id="KW-0443">Lipid metabolism</keyword>
<dbReference type="InterPro" id="IPR050324">
    <property type="entry name" value="CDP-alcohol_PTase-I"/>
</dbReference>
<dbReference type="GO" id="GO:0046474">
    <property type="term" value="P:glycerophospholipid biosynthetic process"/>
    <property type="evidence" value="ECO:0007669"/>
    <property type="project" value="TreeGrafter"/>
</dbReference>
<evidence type="ECO:0000256" key="6">
    <source>
        <dbReference type="ARBA" id="ARBA00022989"/>
    </source>
</evidence>
<evidence type="ECO:0000256" key="8">
    <source>
        <dbReference type="ARBA" id="ARBA00023136"/>
    </source>
</evidence>
<keyword evidence="8 11" id="KW-0472">Membrane</keyword>
<evidence type="ECO:0000313" key="12">
    <source>
        <dbReference type="EMBL" id="CAB4625890.1"/>
    </source>
</evidence>
<dbReference type="Gene3D" id="1.20.120.1760">
    <property type="match status" value="1"/>
</dbReference>
<dbReference type="PROSITE" id="PS00379">
    <property type="entry name" value="CDP_ALCOHOL_P_TRANSF"/>
    <property type="match status" value="1"/>
</dbReference>
<evidence type="ECO:0000256" key="10">
    <source>
        <dbReference type="ARBA" id="ARBA00023264"/>
    </source>
</evidence>
<dbReference type="InterPro" id="IPR000462">
    <property type="entry name" value="CDP-OH_P_trans"/>
</dbReference>
<keyword evidence="9" id="KW-0594">Phospholipid biosynthesis</keyword>
<dbReference type="PIRSF" id="PIRSF000847">
    <property type="entry name" value="Phos_ph_gly_syn"/>
    <property type="match status" value="1"/>
</dbReference>
<reference evidence="12" key="1">
    <citation type="submission" date="2020-05" db="EMBL/GenBank/DDBJ databases">
        <authorList>
            <person name="Chiriac C."/>
            <person name="Salcher M."/>
            <person name="Ghai R."/>
            <person name="Kavagutti S V."/>
        </authorList>
    </citation>
    <scope>NUCLEOTIDE SEQUENCE</scope>
</reference>
<feature type="transmembrane region" description="Helical" evidence="11">
    <location>
        <begin position="48"/>
        <end position="67"/>
    </location>
</feature>
<protein>
    <submittedName>
        <fullName evidence="12">Unannotated protein</fullName>
    </submittedName>
</protein>
<evidence type="ECO:0000256" key="5">
    <source>
        <dbReference type="ARBA" id="ARBA00022692"/>
    </source>
</evidence>
<dbReference type="InterPro" id="IPR048254">
    <property type="entry name" value="CDP_ALCOHOL_P_TRANSF_CS"/>
</dbReference>
<evidence type="ECO:0000256" key="11">
    <source>
        <dbReference type="SAM" id="Phobius"/>
    </source>
</evidence>
<evidence type="ECO:0000256" key="9">
    <source>
        <dbReference type="ARBA" id="ARBA00023209"/>
    </source>
</evidence>
<dbReference type="NCBIfam" id="TIGR00560">
    <property type="entry name" value="pgsA"/>
    <property type="match status" value="1"/>
</dbReference>
<feature type="transmembrane region" description="Helical" evidence="11">
    <location>
        <begin position="87"/>
        <end position="112"/>
    </location>
</feature>
<dbReference type="EMBL" id="CAEZVN010000009">
    <property type="protein sequence ID" value="CAB4625890.1"/>
    <property type="molecule type" value="Genomic_DNA"/>
</dbReference>